<dbReference type="RefSeq" id="WP_074585168.1">
    <property type="nucleotide sequence ID" value="NZ_DAMACH010000081.1"/>
</dbReference>
<keyword evidence="3 9" id="KW-0813">Transport</keyword>
<dbReference type="Gene3D" id="1.10.3720.10">
    <property type="entry name" value="MetI-like"/>
    <property type="match status" value="1"/>
</dbReference>
<dbReference type="InterPro" id="IPR014341">
    <property type="entry name" value="Ectoine_EhuD"/>
</dbReference>
<feature type="transmembrane region" description="Helical" evidence="9">
    <location>
        <begin position="26"/>
        <end position="46"/>
    </location>
</feature>
<dbReference type="PANTHER" id="PTHR30614:SF0">
    <property type="entry name" value="L-CYSTINE TRANSPORT SYSTEM PERMEASE PROTEIN TCYL"/>
    <property type="match status" value="1"/>
</dbReference>
<organism evidence="11 12">
    <name type="scientific">Pseudomonas oryzihabitans</name>
    <dbReference type="NCBI Taxonomy" id="47885"/>
    <lineage>
        <taxon>Bacteria</taxon>
        <taxon>Pseudomonadati</taxon>
        <taxon>Pseudomonadota</taxon>
        <taxon>Gammaproteobacteria</taxon>
        <taxon>Pseudomonadales</taxon>
        <taxon>Pseudomonadaceae</taxon>
        <taxon>Pseudomonas</taxon>
    </lineage>
</organism>
<dbReference type="InterPro" id="IPR035906">
    <property type="entry name" value="MetI-like_sf"/>
</dbReference>
<feature type="domain" description="ABC transmembrane type-1" evidence="10">
    <location>
        <begin position="22"/>
        <end position="210"/>
    </location>
</feature>
<evidence type="ECO:0000259" key="10">
    <source>
        <dbReference type="PROSITE" id="PS50928"/>
    </source>
</evidence>
<proteinExistence type="inferred from homology"/>
<evidence type="ECO:0000256" key="3">
    <source>
        <dbReference type="ARBA" id="ARBA00022448"/>
    </source>
</evidence>
<dbReference type="PROSITE" id="PS50928">
    <property type="entry name" value="ABC_TM1"/>
    <property type="match status" value="1"/>
</dbReference>
<evidence type="ECO:0000256" key="9">
    <source>
        <dbReference type="RuleBase" id="RU363032"/>
    </source>
</evidence>
<evidence type="ECO:0000256" key="8">
    <source>
        <dbReference type="ARBA" id="ARBA00023136"/>
    </source>
</evidence>
<keyword evidence="4" id="KW-1003">Cell membrane</keyword>
<dbReference type="Pfam" id="PF00528">
    <property type="entry name" value="BPD_transp_1"/>
    <property type="match status" value="1"/>
</dbReference>
<dbReference type="EMBL" id="FMWB01000022">
    <property type="protein sequence ID" value="SCZ48305.1"/>
    <property type="molecule type" value="Genomic_DNA"/>
</dbReference>
<keyword evidence="7 9" id="KW-1133">Transmembrane helix</keyword>
<comment type="caution">
    <text evidence="11">The sequence shown here is derived from an EMBL/GenBank/DDBJ whole genome shotgun (WGS) entry which is preliminary data.</text>
</comment>
<comment type="subcellular location">
    <subcellularLocation>
        <location evidence="1">Cell inner membrane</location>
        <topology evidence="1">Multi-pass membrane protein</topology>
    </subcellularLocation>
    <subcellularLocation>
        <location evidence="9">Cell membrane</location>
        <topology evidence="9">Multi-pass membrane protein</topology>
    </subcellularLocation>
</comment>
<dbReference type="GO" id="GO:0006865">
    <property type="term" value="P:amino acid transport"/>
    <property type="evidence" value="ECO:0007669"/>
    <property type="project" value="UniProtKB-KW"/>
</dbReference>
<keyword evidence="6" id="KW-0029">Amino-acid transport</keyword>
<evidence type="ECO:0000256" key="5">
    <source>
        <dbReference type="ARBA" id="ARBA00022692"/>
    </source>
</evidence>
<sequence>MDQPIFDWHFALSILPQLLQASLKTLILTFGGFAIAIVLGLFFALGRRSRFHWVSWPMAGLIEFIRSTPLLIQVYFLFYVFPNYGLNLTAMQAGLVGIALHYACYTAEVYRAGLDAVPRGQWEAVTALNMKPMTAYRNIILPQALRPILPALGNYLVAMLKDTPVLSAITVVEIMQQAKNIGSASFRYLEPITLVGLFFLLLSLALAWCVRRMEDRMELAPR</sequence>
<protein>
    <submittedName>
        <fullName evidence="11">Polar amino acid transport system permease protein</fullName>
    </submittedName>
</protein>
<comment type="similarity">
    <text evidence="2">Belongs to the binding-protein-dependent transport system permease family. HisMQ subfamily.</text>
</comment>
<name>A0A1G5PFJ5_9PSED</name>
<dbReference type="InterPro" id="IPR000515">
    <property type="entry name" value="MetI-like"/>
</dbReference>
<dbReference type="CDD" id="cd06261">
    <property type="entry name" value="TM_PBP2"/>
    <property type="match status" value="1"/>
</dbReference>
<dbReference type="NCBIfam" id="TIGR03003">
    <property type="entry name" value="ectoine_ehuD"/>
    <property type="match status" value="1"/>
</dbReference>
<evidence type="ECO:0000256" key="6">
    <source>
        <dbReference type="ARBA" id="ARBA00022970"/>
    </source>
</evidence>
<feature type="transmembrane region" description="Helical" evidence="9">
    <location>
        <begin position="192"/>
        <end position="210"/>
    </location>
</feature>
<gene>
    <name evidence="11" type="ORF">SAMN05216279_12256</name>
</gene>
<dbReference type="PANTHER" id="PTHR30614">
    <property type="entry name" value="MEMBRANE COMPONENT OF AMINO ACID ABC TRANSPORTER"/>
    <property type="match status" value="1"/>
</dbReference>
<dbReference type="GO" id="GO:0022857">
    <property type="term" value="F:transmembrane transporter activity"/>
    <property type="evidence" value="ECO:0007669"/>
    <property type="project" value="InterPro"/>
</dbReference>
<dbReference type="OrthoDB" id="9809799at2"/>
<evidence type="ECO:0000313" key="12">
    <source>
        <dbReference type="Proteomes" id="UP000183046"/>
    </source>
</evidence>
<dbReference type="InterPro" id="IPR010065">
    <property type="entry name" value="AA_ABC_transptr_permease_3TM"/>
</dbReference>
<dbReference type="AlphaFoldDB" id="A0A1G5PFJ5"/>
<keyword evidence="8 9" id="KW-0472">Membrane</keyword>
<dbReference type="GO" id="GO:0043190">
    <property type="term" value="C:ATP-binding cassette (ABC) transporter complex"/>
    <property type="evidence" value="ECO:0007669"/>
    <property type="project" value="InterPro"/>
</dbReference>
<evidence type="ECO:0000256" key="7">
    <source>
        <dbReference type="ARBA" id="ARBA00022989"/>
    </source>
</evidence>
<dbReference type="InterPro" id="IPR043429">
    <property type="entry name" value="ArtM/GltK/GlnP/TcyL/YhdX-like"/>
</dbReference>
<accession>A0A1G5PFJ5</accession>
<dbReference type="NCBIfam" id="TIGR01726">
    <property type="entry name" value="HEQRo_perm_3TM"/>
    <property type="match status" value="1"/>
</dbReference>
<dbReference type="Proteomes" id="UP000183046">
    <property type="component" value="Unassembled WGS sequence"/>
</dbReference>
<feature type="transmembrane region" description="Helical" evidence="9">
    <location>
        <begin position="58"/>
        <end position="81"/>
    </location>
</feature>
<dbReference type="SUPFAM" id="SSF161098">
    <property type="entry name" value="MetI-like"/>
    <property type="match status" value="1"/>
</dbReference>
<evidence type="ECO:0000313" key="11">
    <source>
        <dbReference type="EMBL" id="SCZ48305.1"/>
    </source>
</evidence>
<evidence type="ECO:0000256" key="1">
    <source>
        <dbReference type="ARBA" id="ARBA00004429"/>
    </source>
</evidence>
<evidence type="ECO:0000256" key="4">
    <source>
        <dbReference type="ARBA" id="ARBA00022475"/>
    </source>
</evidence>
<keyword evidence="5 9" id="KW-0812">Transmembrane</keyword>
<reference evidence="12" key="1">
    <citation type="submission" date="2016-10" db="EMBL/GenBank/DDBJ databases">
        <authorList>
            <person name="de Groot N.N."/>
        </authorList>
    </citation>
    <scope>NUCLEOTIDE SEQUENCE [LARGE SCALE GENOMIC DNA]</scope>
    <source>
        <strain evidence="12">DSM 15758</strain>
    </source>
</reference>
<evidence type="ECO:0000256" key="2">
    <source>
        <dbReference type="ARBA" id="ARBA00010072"/>
    </source>
</evidence>